<protein>
    <recommendedName>
        <fullName evidence="4">Secreted protein</fullName>
    </recommendedName>
</protein>
<sequence>MGLQRGALLMFVCVFCLSHGLVRIACASPLQGGSGHQGRKLLAVTQTHPAAGAAVKPAAASGQAASATTAVGVTMRQLLQEHECYDGDYWIQCNSQQLCGGIGRSAPSTECGPAWMCESMCNTAEQNGGVCARLWNPPSESYYYSINYEGAVFCDPPGGGSGGGPKPKRPPKKPKRL</sequence>
<feature type="chain" id="PRO_5016938070" description="Secreted protein" evidence="1">
    <location>
        <begin position="28"/>
        <end position="177"/>
    </location>
</feature>
<dbReference type="EMBL" id="FNXT01001074">
    <property type="protein sequence ID" value="SZX71749.1"/>
    <property type="molecule type" value="Genomic_DNA"/>
</dbReference>
<evidence type="ECO:0000313" key="3">
    <source>
        <dbReference type="Proteomes" id="UP000256970"/>
    </source>
</evidence>
<name>A0A383W3P0_TETOB</name>
<proteinExistence type="predicted"/>
<keyword evidence="3" id="KW-1185">Reference proteome</keyword>
<dbReference type="Proteomes" id="UP000256970">
    <property type="component" value="Unassembled WGS sequence"/>
</dbReference>
<evidence type="ECO:0000256" key="1">
    <source>
        <dbReference type="SAM" id="SignalP"/>
    </source>
</evidence>
<reference evidence="2 3" key="1">
    <citation type="submission" date="2016-10" db="EMBL/GenBank/DDBJ databases">
        <authorList>
            <person name="Cai Z."/>
        </authorList>
    </citation>
    <scope>NUCLEOTIDE SEQUENCE [LARGE SCALE GENOMIC DNA]</scope>
</reference>
<evidence type="ECO:0000313" key="2">
    <source>
        <dbReference type="EMBL" id="SZX71749.1"/>
    </source>
</evidence>
<feature type="signal peptide" evidence="1">
    <location>
        <begin position="1"/>
        <end position="27"/>
    </location>
</feature>
<evidence type="ECO:0008006" key="4">
    <source>
        <dbReference type="Google" id="ProtNLM"/>
    </source>
</evidence>
<dbReference type="AlphaFoldDB" id="A0A383W3P0"/>
<gene>
    <name evidence="2" type="ORF">BQ4739_LOCUS11869</name>
</gene>
<accession>A0A383W3P0</accession>
<organism evidence="2 3">
    <name type="scientific">Tetradesmus obliquus</name>
    <name type="common">Green alga</name>
    <name type="synonym">Acutodesmus obliquus</name>
    <dbReference type="NCBI Taxonomy" id="3088"/>
    <lineage>
        <taxon>Eukaryota</taxon>
        <taxon>Viridiplantae</taxon>
        <taxon>Chlorophyta</taxon>
        <taxon>core chlorophytes</taxon>
        <taxon>Chlorophyceae</taxon>
        <taxon>CS clade</taxon>
        <taxon>Sphaeropleales</taxon>
        <taxon>Scenedesmaceae</taxon>
        <taxon>Tetradesmus</taxon>
    </lineage>
</organism>
<keyword evidence="1" id="KW-0732">Signal</keyword>